<comment type="caution">
    <text evidence="1">The sequence shown here is derived from an EMBL/GenBank/DDBJ whole genome shotgun (WGS) entry which is preliminary data.</text>
</comment>
<dbReference type="Pfam" id="PF13489">
    <property type="entry name" value="Methyltransf_23"/>
    <property type="match status" value="1"/>
</dbReference>
<organism evidence="1 2">
    <name type="scientific">Rhodoblastus acidophilus</name>
    <name type="common">Rhodopseudomonas acidophila</name>
    <dbReference type="NCBI Taxonomy" id="1074"/>
    <lineage>
        <taxon>Bacteria</taxon>
        <taxon>Pseudomonadati</taxon>
        <taxon>Pseudomonadota</taxon>
        <taxon>Alphaproteobacteria</taxon>
        <taxon>Hyphomicrobiales</taxon>
        <taxon>Rhodoblastaceae</taxon>
        <taxon>Rhodoblastus</taxon>
    </lineage>
</organism>
<dbReference type="PANTHER" id="PTHR43861:SF1">
    <property type="entry name" value="TRANS-ACONITATE 2-METHYLTRANSFERASE"/>
    <property type="match status" value="1"/>
</dbReference>
<dbReference type="InterPro" id="IPR029063">
    <property type="entry name" value="SAM-dependent_MTases_sf"/>
</dbReference>
<evidence type="ECO:0000313" key="2">
    <source>
        <dbReference type="Proteomes" id="UP000439113"/>
    </source>
</evidence>
<evidence type="ECO:0000313" key="1">
    <source>
        <dbReference type="EMBL" id="MTV30272.1"/>
    </source>
</evidence>
<sequence length="215" mass="23663">MASSARFWDRIAERYAARPIKDVAAYDAMLADAAARLKPSDHVLEIGCGTGSTAIRLAPYADSWIATDFSPEMLRIARAKPAPDNLRFVLADAQNAFDGGPFDAICAFQLLHLVDDISGLLAGIHANLKPGGLLLSKTWCFAEMSLSLRALFRVLRLLKMFPNARALTRTELRQAICAAGFEITEELVFGRNPHGPYIVARKRPLEKVLAARQLR</sequence>
<dbReference type="AlphaFoldDB" id="A0A6N8DIE7"/>
<dbReference type="Proteomes" id="UP000439113">
    <property type="component" value="Unassembled WGS sequence"/>
</dbReference>
<dbReference type="Gene3D" id="3.40.50.150">
    <property type="entry name" value="Vaccinia Virus protein VP39"/>
    <property type="match status" value="1"/>
</dbReference>
<dbReference type="PANTHER" id="PTHR43861">
    <property type="entry name" value="TRANS-ACONITATE 2-METHYLTRANSFERASE-RELATED"/>
    <property type="match status" value="1"/>
</dbReference>
<proteinExistence type="predicted"/>
<dbReference type="GO" id="GO:0008168">
    <property type="term" value="F:methyltransferase activity"/>
    <property type="evidence" value="ECO:0007669"/>
    <property type="project" value="UniProtKB-KW"/>
</dbReference>
<gene>
    <name evidence="1" type="ORF">GJ654_04610</name>
</gene>
<dbReference type="RefSeq" id="WP_155444941.1">
    <property type="nucleotide sequence ID" value="NZ_JAOQNR010000003.1"/>
</dbReference>
<accession>A0A6N8DIE7</accession>
<dbReference type="SUPFAM" id="SSF53335">
    <property type="entry name" value="S-adenosyl-L-methionine-dependent methyltransferases"/>
    <property type="match status" value="1"/>
</dbReference>
<reference evidence="1 2" key="1">
    <citation type="submission" date="2019-11" db="EMBL/GenBank/DDBJ databases">
        <title>Whole-genome sequence of a Rhodoblastus acidophilus DSM 142.</title>
        <authorList>
            <person name="Kyndt J.A."/>
            <person name="Meyer T.E."/>
        </authorList>
    </citation>
    <scope>NUCLEOTIDE SEQUENCE [LARGE SCALE GENOMIC DNA]</scope>
    <source>
        <strain evidence="1 2">DSM 142</strain>
    </source>
</reference>
<name>A0A6N8DIE7_RHOAC</name>
<keyword evidence="1" id="KW-0808">Transferase</keyword>
<dbReference type="EMBL" id="WNKS01000003">
    <property type="protein sequence ID" value="MTV30272.1"/>
    <property type="molecule type" value="Genomic_DNA"/>
</dbReference>
<dbReference type="OrthoDB" id="5642573at2"/>
<keyword evidence="1" id="KW-0489">Methyltransferase</keyword>
<protein>
    <submittedName>
        <fullName evidence="1">Methyltransferase domain-containing protein</fullName>
    </submittedName>
</protein>
<dbReference type="CDD" id="cd02440">
    <property type="entry name" value="AdoMet_MTases"/>
    <property type="match status" value="1"/>
</dbReference>
<dbReference type="GO" id="GO:0032259">
    <property type="term" value="P:methylation"/>
    <property type="evidence" value="ECO:0007669"/>
    <property type="project" value="UniProtKB-KW"/>
</dbReference>